<dbReference type="EMBL" id="BAABHM010000022">
    <property type="protein sequence ID" value="GAA4716068.1"/>
    <property type="molecule type" value="Genomic_DNA"/>
</dbReference>
<dbReference type="Gene3D" id="3.30.1330.30">
    <property type="match status" value="1"/>
</dbReference>
<organism evidence="4 5">
    <name type="scientific">Promicromonospora umidemergens</name>
    <dbReference type="NCBI Taxonomy" id="629679"/>
    <lineage>
        <taxon>Bacteria</taxon>
        <taxon>Bacillati</taxon>
        <taxon>Actinomycetota</taxon>
        <taxon>Actinomycetes</taxon>
        <taxon>Micrococcales</taxon>
        <taxon>Promicromonosporaceae</taxon>
        <taxon>Promicromonospora</taxon>
    </lineage>
</organism>
<gene>
    <name evidence="4" type="ORF">GCM10023198_44490</name>
</gene>
<dbReference type="Proteomes" id="UP001500843">
    <property type="component" value="Unassembled WGS sequence"/>
</dbReference>
<dbReference type="SUPFAM" id="SSF55315">
    <property type="entry name" value="L30e-like"/>
    <property type="match status" value="1"/>
</dbReference>
<keyword evidence="1 4" id="KW-0489">Methyltransferase</keyword>
<dbReference type="PANTHER" id="PTHR43191:SF12">
    <property type="entry name" value="RRNA METHYLASE"/>
    <property type="match status" value="1"/>
</dbReference>
<dbReference type="InterPro" id="IPR029064">
    <property type="entry name" value="Ribosomal_eL30-like_sf"/>
</dbReference>
<protein>
    <submittedName>
        <fullName evidence="4">RNA methyltransferase</fullName>
    </submittedName>
</protein>
<keyword evidence="5" id="KW-1185">Reference proteome</keyword>
<dbReference type="InterPro" id="IPR051259">
    <property type="entry name" value="rRNA_Methyltransferase"/>
</dbReference>
<dbReference type="CDD" id="cd18095">
    <property type="entry name" value="SpoU-like_rRNA-MTase"/>
    <property type="match status" value="1"/>
</dbReference>
<dbReference type="PANTHER" id="PTHR43191">
    <property type="entry name" value="RRNA METHYLTRANSFERASE 3"/>
    <property type="match status" value="1"/>
</dbReference>
<dbReference type="GO" id="GO:0032259">
    <property type="term" value="P:methylation"/>
    <property type="evidence" value="ECO:0007669"/>
    <property type="project" value="UniProtKB-KW"/>
</dbReference>
<dbReference type="InterPro" id="IPR001537">
    <property type="entry name" value="SpoU_MeTrfase"/>
</dbReference>
<keyword evidence="2" id="KW-0808">Transferase</keyword>
<feature type="domain" description="tRNA/rRNA methyltransferase SpoU type" evidence="3">
    <location>
        <begin position="163"/>
        <end position="304"/>
    </location>
</feature>
<evidence type="ECO:0000313" key="4">
    <source>
        <dbReference type="EMBL" id="GAA4716068.1"/>
    </source>
</evidence>
<evidence type="ECO:0000259" key="3">
    <source>
        <dbReference type="Pfam" id="PF00588"/>
    </source>
</evidence>
<sequence length="314" mass="33530">MVTTLDVVRIDDPADERLADFNSLTDVVLRSKHEPAKGLYIAESSTVMRRALAAGHRPRSFLMAPKWLDSMTDLIAATGAPVYVAEEPLLKEITGFNLHRGALAAMHRPPQPTVHELLAGARGGAGARRVVILEDIVDHTNVGGSKTRAPEPQVSAATEARRVVILEDIVDHTNIGAAMRACAALGVDAVLLTPSCADPLYRRAVRVSMGTVFQVPWTRIDPWPAGIRTLHEHGFKVAALALEDDSITLDELVADPPDKLALVLGTEGDGLKPRTIAECDMTVRIPMSGGVDSLNVASAVAVAAWATRVPDSDS</sequence>
<dbReference type="InterPro" id="IPR029026">
    <property type="entry name" value="tRNA_m1G_MTases_N"/>
</dbReference>
<proteinExistence type="predicted"/>
<dbReference type="GO" id="GO:0008168">
    <property type="term" value="F:methyltransferase activity"/>
    <property type="evidence" value="ECO:0007669"/>
    <property type="project" value="UniProtKB-KW"/>
</dbReference>
<evidence type="ECO:0000256" key="1">
    <source>
        <dbReference type="ARBA" id="ARBA00022603"/>
    </source>
</evidence>
<accession>A0ABP8XYC9</accession>
<dbReference type="Gene3D" id="3.40.1280.10">
    <property type="match status" value="1"/>
</dbReference>
<comment type="caution">
    <text evidence="4">The sequence shown here is derived from an EMBL/GenBank/DDBJ whole genome shotgun (WGS) entry which is preliminary data.</text>
</comment>
<dbReference type="Pfam" id="PF00588">
    <property type="entry name" value="SpoU_methylase"/>
    <property type="match status" value="1"/>
</dbReference>
<reference evidence="5" key="1">
    <citation type="journal article" date="2019" name="Int. J. Syst. Evol. Microbiol.">
        <title>The Global Catalogue of Microorganisms (GCM) 10K type strain sequencing project: providing services to taxonomists for standard genome sequencing and annotation.</title>
        <authorList>
            <consortium name="The Broad Institute Genomics Platform"/>
            <consortium name="The Broad Institute Genome Sequencing Center for Infectious Disease"/>
            <person name="Wu L."/>
            <person name="Ma J."/>
        </authorList>
    </citation>
    <scope>NUCLEOTIDE SEQUENCE [LARGE SCALE GENOMIC DNA]</scope>
    <source>
        <strain evidence="5">JCM 17975</strain>
    </source>
</reference>
<evidence type="ECO:0000256" key="2">
    <source>
        <dbReference type="ARBA" id="ARBA00022679"/>
    </source>
</evidence>
<dbReference type="SUPFAM" id="SSF75217">
    <property type="entry name" value="alpha/beta knot"/>
    <property type="match status" value="1"/>
</dbReference>
<dbReference type="InterPro" id="IPR029028">
    <property type="entry name" value="Alpha/beta_knot_MTases"/>
</dbReference>
<name>A0ABP8XYC9_9MICO</name>
<evidence type="ECO:0000313" key="5">
    <source>
        <dbReference type="Proteomes" id="UP001500843"/>
    </source>
</evidence>